<dbReference type="Proteomes" id="UP000005442">
    <property type="component" value="Chromosome"/>
</dbReference>
<dbReference type="EMBL" id="CP003169">
    <property type="protein sequence ID" value="AEV73930.1"/>
    <property type="molecule type" value="Genomic_DNA"/>
</dbReference>
<dbReference type="HOGENOM" id="CLU_1530872_0_0_11"/>
<evidence type="ECO:0000313" key="3">
    <source>
        <dbReference type="Proteomes" id="UP000005442"/>
    </source>
</evidence>
<name>G8RR05_MYCRN</name>
<keyword evidence="1" id="KW-0472">Membrane</keyword>
<protein>
    <submittedName>
        <fullName evidence="2">Uncharacterized protein</fullName>
    </submittedName>
</protein>
<accession>G8RR05</accession>
<dbReference type="Pfam" id="PF20315">
    <property type="entry name" value="DUF6611"/>
    <property type="match status" value="1"/>
</dbReference>
<dbReference type="InterPro" id="IPR046719">
    <property type="entry name" value="DUF6611"/>
</dbReference>
<keyword evidence="1" id="KW-1133">Transmembrane helix</keyword>
<keyword evidence="3" id="KW-1185">Reference proteome</keyword>
<dbReference type="OrthoDB" id="5118875at2"/>
<dbReference type="STRING" id="710685.MycrhN_3407"/>
<gene>
    <name evidence="2" type="ordered locus">MycrhN_3407</name>
</gene>
<dbReference type="RefSeq" id="WP_014211686.1">
    <property type="nucleotide sequence ID" value="NC_016604.1"/>
</dbReference>
<feature type="transmembrane region" description="Helical" evidence="1">
    <location>
        <begin position="85"/>
        <end position="106"/>
    </location>
</feature>
<feature type="transmembrane region" description="Helical" evidence="1">
    <location>
        <begin position="63"/>
        <end position="79"/>
    </location>
</feature>
<proteinExistence type="predicted"/>
<dbReference type="KEGG" id="mrh:MycrhN_3407"/>
<keyword evidence="1" id="KW-0812">Transmembrane</keyword>
<evidence type="ECO:0000256" key="1">
    <source>
        <dbReference type="SAM" id="Phobius"/>
    </source>
</evidence>
<dbReference type="AlphaFoldDB" id="G8RR05"/>
<dbReference type="eggNOG" id="ENOG5031E5W">
    <property type="taxonomic scope" value="Bacteria"/>
</dbReference>
<evidence type="ECO:0000313" key="2">
    <source>
        <dbReference type="EMBL" id="AEV73930.1"/>
    </source>
</evidence>
<dbReference type="PATRIC" id="fig|710685.3.peg.3414"/>
<organism evidence="2 3">
    <name type="scientific">Mycolicibacterium rhodesiae (strain NBB3)</name>
    <name type="common">Mycobacterium rhodesiae</name>
    <dbReference type="NCBI Taxonomy" id="710685"/>
    <lineage>
        <taxon>Bacteria</taxon>
        <taxon>Bacillati</taxon>
        <taxon>Actinomycetota</taxon>
        <taxon>Actinomycetes</taxon>
        <taxon>Mycobacteriales</taxon>
        <taxon>Mycobacteriaceae</taxon>
        <taxon>Mycolicibacterium</taxon>
    </lineage>
</organism>
<reference evidence="2 3" key="1">
    <citation type="submission" date="2011-12" db="EMBL/GenBank/DDBJ databases">
        <title>Complete sequence of Mycobacterium rhodesiae NBB3.</title>
        <authorList>
            <consortium name="US DOE Joint Genome Institute"/>
            <person name="Lucas S."/>
            <person name="Han J."/>
            <person name="Lapidus A."/>
            <person name="Cheng J.-F."/>
            <person name="Goodwin L."/>
            <person name="Pitluck S."/>
            <person name="Peters L."/>
            <person name="Mikhailova N."/>
            <person name="Gu W."/>
            <person name="Detter J.C."/>
            <person name="Han C."/>
            <person name="Tapia R."/>
            <person name="Land M."/>
            <person name="Hauser L."/>
            <person name="Kyrpides N."/>
            <person name="Ivanova N."/>
            <person name="Pagani I."/>
            <person name="Mattes T."/>
            <person name="Holmes A."/>
            <person name="Rutledge P."/>
            <person name="Paulsen I."/>
            <person name="Coleman N."/>
            <person name="Woyke T."/>
        </authorList>
    </citation>
    <scope>NUCLEOTIDE SEQUENCE [LARGE SCALE GENOMIC DNA]</scope>
    <source>
        <strain evidence="2 3">NBB3</strain>
    </source>
</reference>
<sequence length="181" mass="20093">MSSTRTRPGLLRRGWQRALDGERLWGSVEIRPDRFGVKRYRLAVYPPGMNAAERRRVRVARGWPLWGAAVWILTEIALSQSTGPWTALAISTAAVLSAGAVTMVMAGEPRRRIRTMHACSMAGFDDPVTVATVKKIRIFAGRLLEADDALNDARLTPAEHEMLWWRVYDEVGAYQAAAACA</sequence>